<sequence length="107" mass="11984">MYTLVTPDRPQLKGDDTLDSEPVTEILLTILHLALSIRGGYGVQPRSPDTEKLIRIDFAVDAKESLVIQGKRLFEEGNPLEADNTELWDTYGRRAAKKVMPTTNEQA</sequence>
<keyword evidence="2" id="KW-1185">Reference proteome</keyword>
<dbReference type="EMBL" id="JAAVMX010000007">
    <property type="protein sequence ID" value="KAF4506831.1"/>
    <property type="molecule type" value="Genomic_DNA"/>
</dbReference>
<gene>
    <name evidence="1" type="ORF">G6O67_006872</name>
</gene>
<protein>
    <submittedName>
        <fullName evidence="1">Uncharacterized protein</fullName>
    </submittedName>
</protein>
<organism evidence="1 2">
    <name type="scientific">Ophiocordyceps sinensis</name>
    <dbReference type="NCBI Taxonomy" id="72228"/>
    <lineage>
        <taxon>Eukaryota</taxon>
        <taxon>Fungi</taxon>
        <taxon>Dikarya</taxon>
        <taxon>Ascomycota</taxon>
        <taxon>Pezizomycotina</taxon>
        <taxon>Sordariomycetes</taxon>
        <taxon>Hypocreomycetidae</taxon>
        <taxon>Hypocreales</taxon>
        <taxon>Ophiocordycipitaceae</taxon>
        <taxon>Ophiocordyceps</taxon>
    </lineage>
</organism>
<comment type="caution">
    <text evidence="1">The sequence shown here is derived from an EMBL/GenBank/DDBJ whole genome shotgun (WGS) entry which is preliminary data.</text>
</comment>
<reference evidence="1 2" key="1">
    <citation type="journal article" date="2020" name="Genome Biol. Evol.">
        <title>A new high-quality draft genome assembly of the Chinese cordyceps Ophiocordyceps sinensis.</title>
        <authorList>
            <person name="Shu R."/>
            <person name="Zhang J."/>
            <person name="Meng Q."/>
            <person name="Zhang H."/>
            <person name="Zhou G."/>
            <person name="Li M."/>
            <person name="Wu P."/>
            <person name="Zhao Y."/>
            <person name="Chen C."/>
            <person name="Qin Q."/>
        </authorList>
    </citation>
    <scope>NUCLEOTIDE SEQUENCE [LARGE SCALE GENOMIC DNA]</scope>
    <source>
        <strain evidence="1 2">IOZ07</strain>
    </source>
</reference>
<evidence type="ECO:0000313" key="2">
    <source>
        <dbReference type="Proteomes" id="UP000557566"/>
    </source>
</evidence>
<evidence type="ECO:0000313" key="1">
    <source>
        <dbReference type="EMBL" id="KAF4506831.1"/>
    </source>
</evidence>
<dbReference type="Proteomes" id="UP000557566">
    <property type="component" value="Unassembled WGS sequence"/>
</dbReference>
<name>A0A8H4PN68_9HYPO</name>
<proteinExistence type="predicted"/>
<accession>A0A8H4PN68</accession>
<dbReference type="AlphaFoldDB" id="A0A8H4PN68"/>